<keyword evidence="1 11" id="KW-0698">rRNA processing</keyword>
<evidence type="ECO:0000256" key="11">
    <source>
        <dbReference type="HAMAP-Rule" id="MF_01547"/>
    </source>
</evidence>
<dbReference type="InterPro" id="IPR050082">
    <property type="entry name" value="RNA_methyltr_RlmE"/>
</dbReference>
<dbReference type="HAMAP" id="MF_01547">
    <property type="entry name" value="RNA_methyltr_E"/>
    <property type="match status" value="1"/>
</dbReference>
<evidence type="ECO:0000313" key="15">
    <source>
        <dbReference type="Proteomes" id="UP001204445"/>
    </source>
</evidence>
<name>A0AAE3HM73_9GAMM</name>
<gene>
    <name evidence="11" type="primary">rlmE</name>
    <name evidence="11" type="synonym">ftsJ</name>
    <name evidence="11" type="synonym">rrmJ</name>
    <name evidence="14" type="ORF">J2T55_001750</name>
</gene>
<organism evidence="14 15">
    <name type="scientific">Methylohalomonas lacus</name>
    <dbReference type="NCBI Taxonomy" id="398773"/>
    <lineage>
        <taxon>Bacteria</taxon>
        <taxon>Pseudomonadati</taxon>
        <taxon>Pseudomonadota</taxon>
        <taxon>Gammaproteobacteria</taxon>
        <taxon>Methylohalomonadales</taxon>
        <taxon>Methylohalomonadaceae</taxon>
        <taxon>Methylohalomonas</taxon>
    </lineage>
</organism>
<keyword evidence="2 11" id="KW-0489">Methyltransferase</keyword>
<feature type="binding site" evidence="11">
    <location>
        <position position="79"/>
    </location>
    <ligand>
        <name>S-adenosyl-L-methionine</name>
        <dbReference type="ChEBI" id="CHEBI:59789"/>
    </ligand>
</feature>
<proteinExistence type="inferred from homology"/>
<dbReference type="InterPro" id="IPR002877">
    <property type="entry name" value="RNA_MeTrfase_FtsJ_dom"/>
</dbReference>
<dbReference type="GO" id="GO:0008650">
    <property type="term" value="F:rRNA (uridine-2'-O-)-methyltransferase activity"/>
    <property type="evidence" value="ECO:0007669"/>
    <property type="project" value="UniProtKB-UniRule"/>
</dbReference>
<evidence type="ECO:0000256" key="6">
    <source>
        <dbReference type="ARBA" id="ARBA00038861"/>
    </source>
</evidence>
<evidence type="ECO:0000256" key="2">
    <source>
        <dbReference type="ARBA" id="ARBA00022603"/>
    </source>
</evidence>
<dbReference type="EC" id="2.1.1.166" evidence="6 11"/>
<accession>A0AAE3HM73</accession>
<dbReference type="PANTHER" id="PTHR10920:SF18">
    <property type="entry name" value="RRNA METHYLTRANSFERASE 2, MITOCHONDRIAL"/>
    <property type="match status" value="1"/>
</dbReference>
<dbReference type="InterPro" id="IPR029063">
    <property type="entry name" value="SAM-dependent_MTases_sf"/>
</dbReference>
<feature type="binding site" evidence="11">
    <location>
        <position position="120"/>
    </location>
    <ligand>
        <name>S-adenosyl-L-methionine</name>
        <dbReference type="ChEBI" id="CHEBI:59789"/>
    </ligand>
</feature>
<feature type="binding site" evidence="11">
    <location>
        <position position="61"/>
    </location>
    <ligand>
        <name>S-adenosyl-L-methionine</name>
        <dbReference type="ChEBI" id="CHEBI:59789"/>
    </ligand>
</feature>
<sequence>MSRSRSRGWFQKHSRDTYVRQAQAANYRARSAFKLAEIDEREKLFRPGQTIVDLGAAPGSWSQYVAEKVQPGGRVLAIDRLEIKPIDGVSLIHGDLEDPAVVEKIRDWLAGRPADLVISDAAPNLTGIAVTDQANMAALGRLLVGLCPATLKPGGHFLIKLFQGDELAAYVEELREHFRTVVTRKPAASKDTSREVYVLGRGYNV</sequence>
<feature type="binding site" evidence="11">
    <location>
        <position position="95"/>
    </location>
    <ligand>
        <name>S-adenosyl-L-methionine</name>
        <dbReference type="ChEBI" id="CHEBI:59789"/>
    </ligand>
</feature>
<dbReference type="Pfam" id="PF01728">
    <property type="entry name" value="FtsJ"/>
    <property type="match status" value="1"/>
</dbReference>
<dbReference type="EMBL" id="JANUCT010000011">
    <property type="protein sequence ID" value="MCS3903719.1"/>
    <property type="molecule type" value="Genomic_DNA"/>
</dbReference>
<keyword evidence="15" id="KW-1185">Reference proteome</keyword>
<evidence type="ECO:0000256" key="10">
    <source>
        <dbReference type="ARBA" id="ARBA00048970"/>
    </source>
</evidence>
<dbReference type="InterPro" id="IPR015507">
    <property type="entry name" value="rRNA-MeTfrase_E"/>
</dbReference>
<evidence type="ECO:0000256" key="9">
    <source>
        <dbReference type="ARBA" id="ARBA00042745"/>
    </source>
</evidence>
<dbReference type="RefSeq" id="WP_259055672.1">
    <property type="nucleotide sequence ID" value="NZ_JANUCT010000011.1"/>
</dbReference>
<comment type="function">
    <text evidence="5 11">Specifically methylates the uridine in position 2552 of 23S rRNA at the 2'-O position of the ribose in the fully assembled 50S ribosomal subunit.</text>
</comment>
<dbReference type="AlphaFoldDB" id="A0AAE3HM73"/>
<protein>
    <recommendedName>
        <fullName evidence="7 11">Ribosomal RNA large subunit methyltransferase E</fullName>
        <ecNumber evidence="6 11">2.1.1.166</ecNumber>
    </recommendedName>
    <alternativeName>
        <fullName evidence="9 11">23S rRNA Um2552 methyltransferase</fullName>
    </alternativeName>
    <alternativeName>
        <fullName evidence="8 11">rRNA (uridine-2'-O-)-methyltransferase</fullName>
    </alternativeName>
</protein>
<evidence type="ECO:0000256" key="7">
    <source>
        <dbReference type="ARBA" id="ARBA00041129"/>
    </source>
</evidence>
<dbReference type="PIRSF" id="PIRSF005461">
    <property type="entry name" value="23S_rRNA_mtase"/>
    <property type="match status" value="1"/>
</dbReference>
<evidence type="ECO:0000256" key="3">
    <source>
        <dbReference type="ARBA" id="ARBA00022679"/>
    </source>
</evidence>
<feature type="binding site" evidence="11">
    <location>
        <position position="59"/>
    </location>
    <ligand>
        <name>S-adenosyl-L-methionine</name>
        <dbReference type="ChEBI" id="CHEBI:59789"/>
    </ligand>
</feature>
<evidence type="ECO:0000259" key="13">
    <source>
        <dbReference type="Pfam" id="PF01728"/>
    </source>
</evidence>
<comment type="similarity">
    <text evidence="11">Belongs to the class I-like SAM-binding methyltransferase superfamily. RNA methyltransferase RlmE family.</text>
</comment>
<dbReference type="SUPFAM" id="SSF53335">
    <property type="entry name" value="S-adenosyl-L-methionine-dependent methyltransferases"/>
    <property type="match status" value="1"/>
</dbReference>
<dbReference type="GO" id="GO:0005737">
    <property type="term" value="C:cytoplasm"/>
    <property type="evidence" value="ECO:0007669"/>
    <property type="project" value="UniProtKB-SubCell"/>
</dbReference>
<evidence type="ECO:0000313" key="14">
    <source>
        <dbReference type="EMBL" id="MCS3903719.1"/>
    </source>
</evidence>
<keyword evidence="3 11" id="KW-0808">Transferase</keyword>
<dbReference type="Gene3D" id="3.40.50.150">
    <property type="entry name" value="Vaccinia Virus protein VP39"/>
    <property type="match status" value="1"/>
</dbReference>
<comment type="caution">
    <text evidence="14">The sequence shown here is derived from an EMBL/GenBank/DDBJ whole genome shotgun (WGS) entry which is preliminary data.</text>
</comment>
<keyword evidence="11" id="KW-0963">Cytoplasm</keyword>
<dbReference type="Proteomes" id="UP001204445">
    <property type="component" value="Unassembled WGS sequence"/>
</dbReference>
<evidence type="ECO:0000256" key="1">
    <source>
        <dbReference type="ARBA" id="ARBA00022552"/>
    </source>
</evidence>
<feature type="domain" description="Ribosomal RNA methyltransferase FtsJ" evidence="13">
    <location>
        <begin position="27"/>
        <end position="203"/>
    </location>
</feature>
<keyword evidence="4 11" id="KW-0949">S-adenosyl-L-methionine</keyword>
<evidence type="ECO:0000256" key="8">
    <source>
        <dbReference type="ARBA" id="ARBA00041995"/>
    </source>
</evidence>
<comment type="subcellular location">
    <subcellularLocation>
        <location evidence="11">Cytoplasm</location>
    </subcellularLocation>
</comment>
<comment type="catalytic activity">
    <reaction evidence="10 11">
        <text>uridine(2552) in 23S rRNA + S-adenosyl-L-methionine = 2'-O-methyluridine(2552) in 23S rRNA + S-adenosyl-L-homocysteine + H(+)</text>
        <dbReference type="Rhea" id="RHEA:42720"/>
        <dbReference type="Rhea" id="RHEA-COMP:10202"/>
        <dbReference type="Rhea" id="RHEA-COMP:10203"/>
        <dbReference type="ChEBI" id="CHEBI:15378"/>
        <dbReference type="ChEBI" id="CHEBI:57856"/>
        <dbReference type="ChEBI" id="CHEBI:59789"/>
        <dbReference type="ChEBI" id="CHEBI:65315"/>
        <dbReference type="ChEBI" id="CHEBI:74478"/>
        <dbReference type="EC" id="2.1.1.166"/>
    </reaction>
</comment>
<evidence type="ECO:0000256" key="5">
    <source>
        <dbReference type="ARBA" id="ARBA00037569"/>
    </source>
</evidence>
<reference evidence="14" key="1">
    <citation type="submission" date="2022-08" db="EMBL/GenBank/DDBJ databases">
        <title>Genomic Encyclopedia of Type Strains, Phase III (KMG-III): the genomes of soil and plant-associated and newly described type strains.</title>
        <authorList>
            <person name="Whitman W."/>
        </authorList>
    </citation>
    <scope>NUCLEOTIDE SEQUENCE</scope>
    <source>
        <strain evidence="14">HMT 1</strain>
    </source>
</reference>
<feature type="active site" description="Proton acceptor" evidence="11 12">
    <location>
        <position position="160"/>
    </location>
</feature>
<evidence type="ECO:0000256" key="12">
    <source>
        <dbReference type="PIRSR" id="PIRSR005461-1"/>
    </source>
</evidence>
<evidence type="ECO:0000256" key="4">
    <source>
        <dbReference type="ARBA" id="ARBA00022691"/>
    </source>
</evidence>
<dbReference type="PANTHER" id="PTHR10920">
    <property type="entry name" value="RIBOSOMAL RNA METHYLTRANSFERASE"/>
    <property type="match status" value="1"/>
</dbReference>